<reference evidence="3 4" key="1">
    <citation type="submission" date="2018-03" db="EMBL/GenBank/DDBJ databases">
        <title>Genomic Encyclopedia of Archaeal and Bacterial Type Strains, Phase II (KMG-II): from individual species to whole genera.</title>
        <authorList>
            <person name="Goeker M."/>
        </authorList>
    </citation>
    <scope>NUCLEOTIDE SEQUENCE [LARGE SCALE GENOMIC DNA]</scope>
    <source>
        <strain evidence="3 4">DSM 19711</strain>
    </source>
</reference>
<evidence type="ECO:0000256" key="2">
    <source>
        <dbReference type="PIRSR" id="PIRSR613078-2"/>
    </source>
</evidence>
<dbReference type="InterPro" id="IPR029033">
    <property type="entry name" value="His_PPase_superfam"/>
</dbReference>
<comment type="caution">
    <text evidence="3">The sequence shown here is derived from an EMBL/GenBank/DDBJ whole genome shotgun (WGS) entry which is preliminary data.</text>
</comment>
<dbReference type="Gene3D" id="3.40.50.1240">
    <property type="entry name" value="Phosphoglycerate mutase-like"/>
    <property type="match status" value="1"/>
</dbReference>
<dbReference type="InterPro" id="IPR001345">
    <property type="entry name" value="PG/BPGM_mutase_AS"/>
</dbReference>
<protein>
    <submittedName>
        <fullName evidence="3">Putative phosphoglycerate mutase</fullName>
    </submittedName>
</protein>
<dbReference type="PROSITE" id="PS00175">
    <property type="entry name" value="PG_MUTASE"/>
    <property type="match status" value="1"/>
</dbReference>
<dbReference type="GO" id="GO:0005737">
    <property type="term" value="C:cytoplasm"/>
    <property type="evidence" value="ECO:0007669"/>
    <property type="project" value="TreeGrafter"/>
</dbReference>
<dbReference type="CDD" id="cd07067">
    <property type="entry name" value="HP_PGM_like"/>
    <property type="match status" value="1"/>
</dbReference>
<dbReference type="AlphaFoldDB" id="A0A2T0R807"/>
<dbReference type="PANTHER" id="PTHR48100">
    <property type="entry name" value="BROAD-SPECIFICITY PHOSPHATASE YOR283W-RELATED"/>
    <property type="match status" value="1"/>
</dbReference>
<feature type="binding site" evidence="2">
    <location>
        <position position="73"/>
    </location>
    <ligand>
        <name>substrate</name>
    </ligand>
</feature>
<evidence type="ECO:0000256" key="1">
    <source>
        <dbReference type="PIRSR" id="PIRSR613078-1"/>
    </source>
</evidence>
<dbReference type="GO" id="GO:0016791">
    <property type="term" value="F:phosphatase activity"/>
    <property type="evidence" value="ECO:0007669"/>
    <property type="project" value="TreeGrafter"/>
</dbReference>
<dbReference type="PANTHER" id="PTHR48100:SF59">
    <property type="entry name" value="ADENOSYLCOBALAMIN_ALPHA-RIBAZOLE PHOSPHATASE"/>
    <property type="match status" value="1"/>
</dbReference>
<dbReference type="SMART" id="SM00855">
    <property type="entry name" value="PGAM"/>
    <property type="match status" value="1"/>
</dbReference>
<dbReference type="Proteomes" id="UP000238083">
    <property type="component" value="Unassembled WGS sequence"/>
</dbReference>
<organism evidence="3 4">
    <name type="scientific">Kineococcus rhizosphaerae</name>
    <dbReference type="NCBI Taxonomy" id="559628"/>
    <lineage>
        <taxon>Bacteria</taxon>
        <taxon>Bacillati</taxon>
        <taxon>Actinomycetota</taxon>
        <taxon>Actinomycetes</taxon>
        <taxon>Kineosporiales</taxon>
        <taxon>Kineosporiaceae</taxon>
        <taxon>Kineococcus</taxon>
    </lineage>
</organism>
<dbReference type="SUPFAM" id="SSF53254">
    <property type="entry name" value="Phosphoglycerate mutase-like"/>
    <property type="match status" value="1"/>
</dbReference>
<dbReference type="InterPro" id="IPR050275">
    <property type="entry name" value="PGM_Phosphatase"/>
</dbReference>
<keyword evidence="4" id="KW-1185">Reference proteome</keyword>
<dbReference type="EMBL" id="PVZF01000002">
    <property type="protein sequence ID" value="PRY17303.1"/>
    <property type="molecule type" value="Genomic_DNA"/>
</dbReference>
<feature type="active site" description="Proton donor/acceptor" evidence="1">
    <location>
        <position position="98"/>
    </location>
</feature>
<sequence>MGHVPAHTPAPGPGPAPVTALVRHGETDWNRDGRLQGRTDIPLNDTGRAQAQALAEQLKSQGWAAITSSPLSRARETAQIIAAELGLELLPPHDDLVERQFGEAEGGTLAELRGRFPNGERPGQEPWDDVVARGAAALRRLRAEHGDVPLVVVAHGTFLRATVEGLTGVELPRMANATSVVLEGSGGQWSLAREPQRA</sequence>
<feature type="binding site" evidence="2">
    <location>
        <begin position="23"/>
        <end position="30"/>
    </location>
    <ligand>
        <name>substrate</name>
    </ligand>
</feature>
<name>A0A2T0R807_9ACTN</name>
<dbReference type="Pfam" id="PF00300">
    <property type="entry name" value="His_Phos_1"/>
    <property type="match status" value="1"/>
</dbReference>
<dbReference type="InterPro" id="IPR013078">
    <property type="entry name" value="His_Pase_superF_clade-1"/>
</dbReference>
<proteinExistence type="predicted"/>
<evidence type="ECO:0000313" key="3">
    <source>
        <dbReference type="EMBL" id="PRY17303.1"/>
    </source>
</evidence>
<dbReference type="OrthoDB" id="4697614at2"/>
<evidence type="ECO:0000313" key="4">
    <source>
        <dbReference type="Proteomes" id="UP000238083"/>
    </source>
</evidence>
<gene>
    <name evidence="3" type="ORF">CLV37_102262</name>
</gene>
<feature type="active site" description="Tele-phosphohistidine intermediate" evidence="1">
    <location>
        <position position="24"/>
    </location>
</feature>
<accession>A0A2T0R807</accession>